<dbReference type="GO" id="GO:0008534">
    <property type="term" value="F:oxidized purine nucleobase lesion DNA N-glycosylase activity"/>
    <property type="evidence" value="ECO:0007669"/>
    <property type="project" value="UniProtKB-EC"/>
</dbReference>
<sequence length="470" mass="51820">PELPECEFSRRLAQRWLCGKRIKRVLAASDKIVFDEVKPPTFARKLCNRKIVACRRWGKQLWFDMDKGPSPMFHLGMTGSFRIKGKKALVYVKQKEEDPNNWPPKFWKVELQMADGTCFAMTDARRFGRIRLCKEPWECPPVCHMGFDPLLAMPKLASFTEQLGGRSADIKAVLLDQGFAAGVGNWVADEVLFQAAIHPQERCSDLAPAAALPLTCNGGRQVAPQPSFGDFGGLQSRSRSREVSKDMAFPLSLGEGIEPSCRWQRSGDQVCHLRRTDIRLCPSTATPRLSETAGKVPSIVCSAQACSQERSSPLGLAGRPLAGSALRCALWAPLPRCRSCRAASTGPPVKEGEVLEMRMETLTSSGQAQSSVAWLFSFLSALEISGRRLGLAMGEDGVSFGVLLRKCKRCQALGRIGPTRWVVTLSMKFSRPLPNSPLPLYSSEPDCLRGHDIWCAPTRACSAFLASFED</sequence>
<dbReference type="SUPFAM" id="SSF81624">
    <property type="entry name" value="N-terminal domain of MutM-like DNA repair proteins"/>
    <property type="match status" value="1"/>
</dbReference>
<evidence type="ECO:0000256" key="9">
    <source>
        <dbReference type="ARBA" id="ARBA00023295"/>
    </source>
</evidence>
<dbReference type="InterPro" id="IPR012319">
    <property type="entry name" value="FPG_cat"/>
</dbReference>
<dbReference type="GO" id="GO:0005634">
    <property type="term" value="C:nucleus"/>
    <property type="evidence" value="ECO:0007669"/>
    <property type="project" value="TreeGrafter"/>
</dbReference>
<dbReference type="Gene3D" id="3.20.190.10">
    <property type="entry name" value="MutM-like, N-terminal"/>
    <property type="match status" value="1"/>
</dbReference>
<keyword evidence="4" id="KW-0378">Hydrolase</keyword>
<evidence type="ECO:0000256" key="5">
    <source>
        <dbReference type="ARBA" id="ARBA00023125"/>
    </source>
</evidence>
<proteinExistence type="inferred from homology"/>
<dbReference type="Pfam" id="PF06831">
    <property type="entry name" value="H2TH"/>
    <property type="match status" value="1"/>
</dbReference>
<dbReference type="PROSITE" id="PS51068">
    <property type="entry name" value="FPG_CAT"/>
    <property type="match status" value="1"/>
</dbReference>
<keyword evidence="6" id="KW-0234">DNA repair</keyword>
<keyword evidence="9" id="KW-0326">Glycosidase</keyword>
<comment type="caution">
    <text evidence="11">The sequence shown here is derived from an EMBL/GenBank/DDBJ whole genome shotgun (WGS) entry which is preliminary data.</text>
</comment>
<feature type="domain" description="Formamidopyrimidine-DNA glycosylase catalytic" evidence="10">
    <location>
        <begin position="1"/>
        <end position="128"/>
    </location>
</feature>
<comment type="catalytic activity">
    <reaction evidence="1">
        <text>Hydrolysis of DNA containing ring-opened 7-methylguanine residues, releasing 2,6-diamino-4-hydroxy-5-(N-methyl)formamidopyrimidine.</text>
        <dbReference type="EC" id="3.2.2.23"/>
    </reaction>
</comment>
<evidence type="ECO:0000256" key="4">
    <source>
        <dbReference type="ARBA" id="ARBA00022801"/>
    </source>
</evidence>
<organism evidence="11 12">
    <name type="scientific">Symbiodinium necroappetens</name>
    <dbReference type="NCBI Taxonomy" id="1628268"/>
    <lineage>
        <taxon>Eukaryota</taxon>
        <taxon>Sar</taxon>
        <taxon>Alveolata</taxon>
        <taxon>Dinophyceae</taxon>
        <taxon>Suessiales</taxon>
        <taxon>Symbiodiniaceae</taxon>
        <taxon>Symbiodinium</taxon>
    </lineage>
</organism>
<evidence type="ECO:0000256" key="3">
    <source>
        <dbReference type="ARBA" id="ARBA00022763"/>
    </source>
</evidence>
<evidence type="ECO:0000256" key="8">
    <source>
        <dbReference type="ARBA" id="ARBA00023268"/>
    </source>
</evidence>
<keyword evidence="3" id="KW-0227">DNA damage</keyword>
<evidence type="ECO:0000313" key="11">
    <source>
        <dbReference type="EMBL" id="CAE7195537.1"/>
    </source>
</evidence>
<keyword evidence="7" id="KW-0456">Lyase</keyword>
<evidence type="ECO:0000256" key="2">
    <source>
        <dbReference type="ARBA" id="ARBA00009409"/>
    </source>
</evidence>
<dbReference type="PANTHER" id="PTHR22993:SF9">
    <property type="entry name" value="FORMAMIDOPYRIMIDINE-DNA GLYCOSYLASE"/>
    <property type="match status" value="1"/>
</dbReference>
<dbReference type="Gene3D" id="1.10.8.50">
    <property type="match status" value="1"/>
</dbReference>
<dbReference type="GO" id="GO:0003684">
    <property type="term" value="F:damaged DNA binding"/>
    <property type="evidence" value="ECO:0007669"/>
    <property type="project" value="InterPro"/>
</dbReference>
<reference evidence="11" key="1">
    <citation type="submission" date="2021-02" db="EMBL/GenBank/DDBJ databases">
        <authorList>
            <person name="Dougan E. K."/>
            <person name="Rhodes N."/>
            <person name="Thang M."/>
            <person name="Chan C."/>
        </authorList>
    </citation>
    <scope>NUCLEOTIDE SEQUENCE</scope>
</reference>
<gene>
    <name evidence="11" type="primary">FPG1</name>
    <name evidence="11" type="ORF">SNEC2469_LOCUS1324</name>
</gene>
<feature type="non-terminal residue" evidence="11">
    <location>
        <position position="1"/>
    </location>
</feature>
<dbReference type="Proteomes" id="UP000601435">
    <property type="component" value="Unassembled WGS sequence"/>
</dbReference>
<dbReference type="GO" id="GO:0003906">
    <property type="term" value="F:DNA-(apurinic or apyrimidinic site) endonuclease activity"/>
    <property type="evidence" value="ECO:0007669"/>
    <property type="project" value="InterPro"/>
</dbReference>
<evidence type="ECO:0000256" key="6">
    <source>
        <dbReference type="ARBA" id="ARBA00023204"/>
    </source>
</evidence>
<dbReference type="EMBL" id="CAJNJA010005664">
    <property type="protein sequence ID" value="CAE7195537.1"/>
    <property type="molecule type" value="Genomic_DNA"/>
</dbReference>
<dbReference type="SUPFAM" id="SSF46946">
    <property type="entry name" value="S13-like H2TH domain"/>
    <property type="match status" value="1"/>
</dbReference>
<accession>A0A812J2H2</accession>
<keyword evidence="5" id="KW-0238">DNA-binding</keyword>
<dbReference type="SMART" id="SM00898">
    <property type="entry name" value="Fapy_DNA_glyco"/>
    <property type="match status" value="1"/>
</dbReference>
<evidence type="ECO:0000256" key="7">
    <source>
        <dbReference type="ARBA" id="ARBA00023239"/>
    </source>
</evidence>
<dbReference type="GO" id="GO:0008270">
    <property type="term" value="F:zinc ion binding"/>
    <property type="evidence" value="ECO:0007669"/>
    <property type="project" value="InterPro"/>
</dbReference>
<protein>
    <submittedName>
        <fullName evidence="11">FPG1 protein</fullName>
    </submittedName>
</protein>
<dbReference type="InterPro" id="IPR010979">
    <property type="entry name" value="Ribosomal_uS13-like_H2TH"/>
</dbReference>
<dbReference type="OrthoDB" id="444592at2759"/>
<keyword evidence="8" id="KW-0511">Multifunctional enzyme</keyword>
<evidence type="ECO:0000259" key="10">
    <source>
        <dbReference type="PROSITE" id="PS51068"/>
    </source>
</evidence>
<keyword evidence="12" id="KW-1185">Reference proteome</keyword>
<dbReference type="GO" id="GO:0006284">
    <property type="term" value="P:base-excision repair"/>
    <property type="evidence" value="ECO:0007669"/>
    <property type="project" value="InterPro"/>
</dbReference>
<dbReference type="InterPro" id="IPR035937">
    <property type="entry name" value="FPG_N"/>
</dbReference>
<comment type="similarity">
    <text evidence="2">Belongs to the FPG family.</text>
</comment>
<evidence type="ECO:0000313" key="12">
    <source>
        <dbReference type="Proteomes" id="UP000601435"/>
    </source>
</evidence>
<name>A0A812J2H2_9DINO</name>
<evidence type="ECO:0000256" key="1">
    <source>
        <dbReference type="ARBA" id="ARBA00001668"/>
    </source>
</evidence>
<dbReference type="GO" id="GO:0016829">
    <property type="term" value="F:lyase activity"/>
    <property type="evidence" value="ECO:0007669"/>
    <property type="project" value="UniProtKB-KW"/>
</dbReference>
<dbReference type="Pfam" id="PF01149">
    <property type="entry name" value="Fapy_DNA_glyco"/>
    <property type="match status" value="1"/>
</dbReference>
<dbReference type="SMART" id="SM01232">
    <property type="entry name" value="H2TH"/>
    <property type="match status" value="1"/>
</dbReference>
<dbReference type="PANTHER" id="PTHR22993">
    <property type="entry name" value="FORMAMIDOPYRIMIDINE-DNA GLYCOSYLASE"/>
    <property type="match status" value="1"/>
</dbReference>
<dbReference type="InterPro" id="IPR015886">
    <property type="entry name" value="H2TH_FPG"/>
</dbReference>
<dbReference type="AlphaFoldDB" id="A0A812J2H2"/>